<evidence type="ECO:0000256" key="2">
    <source>
        <dbReference type="ARBA" id="ARBA00022475"/>
    </source>
</evidence>
<name>A0A0S2TDC5_9GAMM</name>
<dbReference type="GO" id="GO:0022904">
    <property type="term" value="P:respiratory electron transport chain"/>
    <property type="evidence" value="ECO:0007669"/>
    <property type="project" value="InterPro"/>
</dbReference>
<evidence type="ECO:0000256" key="6">
    <source>
        <dbReference type="SAM" id="Phobius"/>
    </source>
</evidence>
<feature type="transmembrane region" description="Helical" evidence="6">
    <location>
        <begin position="102"/>
        <end position="124"/>
    </location>
</feature>
<accession>A0A0S2TDC5</accession>
<evidence type="ECO:0000259" key="7">
    <source>
        <dbReference type="Pfam" id="PF01292"/>
    </source>
</evidence>
<dbReference type="PANTHER" id="PTHR30485">
    <property type="entry name" value="NI/FE-HYDROGENASE 1 B-TYPE CYTOCHROME SUBUNIT"/>
    <property type="match status" value="1"/>
</dbReference>
<feature type="domain" description="Cytochrome b561 bacterial/Ni-hydrogenase" evidence="7">
    <location>
        <begin position="11"/>
        <end position="209"/>
    </location>
</feature>
<dbReference type="GO" id="GO:0009055">
    <property type="term" value="F:electron transfer activity"/>
    <property type="evidence" value="ECO:0007669"/>
    <property type="project" value="InterPro"/>
</dbReference>
<dbReference type="InterPro" id="IPR016174">
    <property type="entry name" value="Di-haem_cyt_TM"/>
</dbReference>
<feature type="transmembrane region" description="Helical" evidence="6">
    <location>
        <begin position="40"/>
        <end position="61"/>
    </location>
</feature>
<dbReference type="Pfam" id="PF01292">
    <property type="entry name" value="Ni_hydr_CYTB"/>
    <property type="match status" value="1"/>
</dbReference>
<dbReference type="KEGG" id="tee:Tel_08245"/>
<dbReference type="Proteomes" id="UP000055136">
    <property type="component" value="Chromosome"/>
</dbReference>
<evidence type="ECO:0000313" key="9">
    <source>
        <dbReference type="Proteomes" id="UP000055136"/>
    </source>
</evidence>
<organism evidence="8 9">
    <name type="scientific">Candidatus Tenderia electrophaga</name>
    <dbReference type="NCBI Taxonomy" id="1748243"/>
    <lineage>
        <taxon>Bacteria</taxon>
        <taxon>Pseudomonadati</taxon>
        <taxon>Pseudomonadota</taxon>
        <taxon>Gammaproteobacteria</taxon>
        <taxon>Candidatus Tenderiales</taxon>
        <taxon>Candidatus Tenderiaceae</taxon>
        <taxon>Candidatus Tenderia</taxon>
    </lineage>
</organism>
<dbReference type="Gene3D" id="1.20.950.20">
    <property type="entry name" value="Transmembrane di-heme cytochromes, Chain C"/>
    <property type="match status" value="1"/>
</dbReference>
<keyword evidence="9" id="KW-1185">Reference proteome</keyword>
<evidence type="ECO:0000256" key="4">
    <source>
        <dbReference type="ARBA" id="ARBA00022989"/>
    </source>
</evidence>
<dbReference type="SUPFAM" id="SSF81342">
    <property type="entry name" value="Transmembrane di-heme cytochromes"/>
    <property type="match status" value="1"/>
</dbReference>
<reference evidence="8" key="1">
    <citation type="submission" date="2015-10" db="EMBL/GenBank/DDBJ databases">
        <title>Description of Candidatus Tenderia electrophaga gen. nov, sp. nov., an Uncultivated Electroautotroph from a Biocathode Enrichment.</title>
        <authorList>
            <person name="Eddie B.J."/>
            <person name="Malanoski A.P."/>
            <person name="Wang Z."/>
            <person name="Hall R.J."/>
            <person name="Oh S.D."/>
            <person name="Heiner C."/>
            <person name="Lin B."/>
            <person name="Strycharz-Glaven S.M."/>
        </authorList>
    </citation>
    <scope>NUCLEOTIDE SEQUENCE [LARGE SCALE GENOMIC DNA]</scope>
    <source>
        <strain evidence="8">NRL1</strain>
    </source>
</reference>
<proteinExistence type="predicted"/>
<dbReference type="InterPro" id="IPR051542">
    <property type="entry name" value="Hydrogenase_cytochrome"/>
</dbReference>
<evidence type="ECO:0000313" key="8">
    <source>
        <dbReference type="EMBL" id="ALP53147.1"/>
    </source>
</evidence>
<dbReference type="EMBL" id="CP013099">
    <property type="protein sequence ID" value="ALP53147.1"/>
    <property type="molecule type" value="Genomic_DNA"/>
</dbReference>
<evidence type="ECO:0000256" key="1">
    <source>
        <dbReference type="ARBA" id="ARBA00004651"/>
    </source>
</evidence>
<dbReference type="InterPro" id="IPR011577">
    <property type="entry name" value="Cyt_b561_bac/Ni-Hgenase"/>
</dbReference>
<comment type="subcellular location">
    <subcellularLocation>
        <location evidence="1">Cell membrane</location>
        <topology evidence="1">Multi-pass membrane protein</topology>
    </subcellularLocation>
</comment>
<dbReference type="STRING" id="1748243.Tel_08245"/>
<protein>
    <recommendedName>
        <fullName evidence="7">Cytochrome b561 bacterial/Ni-hydrogenase domain-containing protein</fullName>
    </recommendedName>
</protein>
<dbReference type="GO" id="GO:0020037">
    <property type="term" value="F:heme binding"/>
    <property type="evidence" value="ECO:0007669"/>
    <property type="project" value="TreeGrafter"/>
</dbReference>
<sequence>MKSDSKTSINVWDPLVRVFHWSLALFFIVSYLSGDEESLLHVWSGYAIVTLLAIRIVWGIIGSKYARFSNFVYGPAEIRGYAKGMLKGDAPRYIGHNPLGGLMIVVLLLSLMATTTTGMLYYGAEEGKGPLAGVVAEQSIIMPSLVSSAHADDDGHEAKEHGDERYEYLEDLHEFFANFTLFLVMIHLAGVLVESAFHKESLVRAMWTGRKRVGPQV</sequence>
<feature type="transmembrane region" description="Helical" evidence="6">
    <location>
        <begin position="12"/>
        <end position="34"/>
    </location>
</feature>
<feature type="transmembrane region" description="Helical" evidence="6">
    <location>
        <begin position="175"/>
        <end position="197"/>
    </location>
</feature>
<keyword evidence="3 6" id="KW-0812">Transmembrane</keyword>
<keyword evidence="5 6" id="KW-0472">Membrane</keyword>
<dbReference type="PANTHER" id="PTHR30485:SF2">
    <property type="entry name" value="BLL0597 PROTEIN"/>
    <property type="match status" value="1"/>
</dbReference>
<evidence type="ECO:0000256" key="5">
    <source>
        <dbReference type="ARBA" id="ARBA00023136"/>
    </source>
</evidence>
<dbReference type="GO" id="GO:0005886">
    <property type="term" value="C:plasma membrane"/>
    <property type="evidence" value="ECO:0007669"/>
    <property type="project" value="UniProtKB-SubCell"/>
</dbReference>
<gene>
    <name evidence="8" type="ORF">Tel_08245</name>
</gene>
<keyword evidence="4 6" id="KW-1133">Transmembrane helix</keyword>
<dbReference type="AlphaFoldDB" id="A0A0S2TDC5"/>
<evidence type="ECO:0000256" key="3">
    <source>
        <dbReference type="ARBA" id="ARBA00022692"/>
    </source>
</evidence>
<keyword evidence="2" id="KW-1003">Cell membrane</keyword>